<comment type="similarity">
    <text evidence="1">Belongs to the phD/YefM antitoxin family.</text>
</comment>
<evidence type="ECO:0000313" key="3">
    <source>
        <dbReference type="Proteomes" id="UP000251135"/>
    </source>
</evidence>
<organism evidence="2 3">
    <name type="scientific">Arcobacter caeni</name>
    <dbReference type="NCBI Taxonomy" id="1912877"/>
    <lineage>
        <taxon>Bacteria</taxon>
        <taxon>Pseudomonadati</taxon>
        <taxon>Campylobacterota</taxon>
        <taxon>Epsilonproteobacteria</taxon>
        <taxon>Campylobacterales</taxon>
        <taxon>Arcobacteraceae</taxon>
        <taxon>Arcobacter</taxon>
    </lineage>
</organism>
<dbReference type="SUPFAM" id="SSF143120">
    <property type="entry name" value="YefM-like"/>
    <property type="match status" value="1"/>
</dbReference>
<dbReference type="RefSeq" id="WP_108559301.1">
    <property type="nucleotide sequence ID" value="NZ_MUXE01000010.1"/>
</dbReference>
<comment type="caution">
    <text evidence="2">The sequence shown here is derived from an EMBL/GenBank/DDBJ whole genome shotgun (WGS) entry which is preliminary data.</text>
</comment>
<dbReference type="InterPro" id="IPR036165">
    <property type="entry name" value="YefM-like_sf"/>
</dbReference>
<proteinExistence type="inferred from homology"/>
<keyword evidence="3" id="KW-1185">Reference proteome</keyword>
<evidence type="ECO:0008006" key="4">
    <source>
        <dbReference type="Google" id="ProtNLM"/>
    </source>
</evidence>
<reference evidence="2 3" key="1">
    <citation type="submission" date="2017-02" db="EMBL/GenBank/DDBJ databases">
        <title>Arcobacter caeni sp. nov, a new Arcobacter species isolated from reclaimed water.</title>
        <authorList>
            <person name="Figueras M.J."/>
            <person name="Perez-Cataluna A."/>
            <person name="Salas-Masso N."/>
        </authorList>
    </citation>
    <scope>NUCLEOTIDE SEQUENCE [LARGE SCALE GENOMIC DNA]</scope>
    <source>
        <strain evidence="2 3">RW17-10</strain>
    </source>
</reference>
<gene>
    <name evidence="2" type="ORF">B0174_07580</name>
</gene>
<evidence type="ECO:0000313" key="2">
    <source>
        <dbReference type="EMBL" id="PUE64069.1"/>
    </source>
</evidence>
<dbReference type="AlphaFoldDB" id="A0A363CYB8"/>
<protein>
    <recommendedName>
        <fullName evidence="4">Antitoxin</fullName>
    </recommendedName>
</protein>
<dbReference type="OrthoDB" id="9811091at2"/>
<dbReference type="Proteomes" id="UP000251135">
    <property type="component" value="Unassembled WGS sequence"/>
</dbReference>
<dbReference type="EMBL" id="MUXE01000010">
    <property type="protein sequence ID" value="PUE64069.1"/>
    <property type="molecule type" value="Genomic_DNA"/>
</dbReference>
<name>A0A363CYB8_9BACT</name>
<evidence type="ECO:0000256" key="1">
    <source>
        <dbReference type="ARBA" id="ARBA00009981"/>
    </source>
</evidence>
<accession>A0A363CYB8</accession>
<sequence>MVSYTEKEMIGITELGRTLNSVVESVASNTIEKIAIFKSNKPKVVMIAFDEYQRIKELADNSLEYHAIADIIDERMPNGKLEHSISHDELIKELRQRGKNV</sequence>